<dbReference type="InterPro" id="IPR008977">
    <property type="entry name" value="PHM/PNGase_F_dom_sf"/>
</dbReference>
<dbReference type="InterPro" id="IPR051012">
    <property type="entry name" value="CellSynth/LPSAsmb/PSIAsmb"/>
</dbReference>
<dbReference type="InterPro" id="IPR036939">
    <property type="entry name" value="Cu2_ascorb_mOase_N_sf"/>
</dbReference>
<organism evidence="11 12">
    <name type="scientific">Pelagicoccus mobilis</name>
    <dbReference type="NCBI Taxonomy" id="415221"/>
    <lineage>
        <taxon>Bacteria</taxon>
        <taxon>Pseudomonadati</taxon>
        <taxon>Verrucomicrobiota</taxon>
        <taxon>Opitutia</taxon>
        <taxon>Puniceicoccales</taxon>
        <taxon>Pelagicoccaceae</taxon>
        <taxon>Pelagicoccus</taxon>
    </lineage>
</organism>
<evidence type="ECO:0000256" key="7">
    <source>
        <dbReference type="PROSITE-ProRule" id="PRU00339"/>
    </source>
</evidence>
<feature type="repeat" description="TPR" evidence="7">
    <location>
        <begin position="468"/>
        <end position="501"/>
    </location>
</feature>
<comment type="caution">
    <text evidence="11">The sequence shown here is derived from an EMBL/GenBank/DDBJ whole genome shotgun (WGS) entry which is preliminary data.</text>
</comment>
<evidence type="ECO:0000256" key="2">
    <source>
        <dbReference type="ARBA" id="ARBA00022723"/>
    </source>
</evidence>
<dbReference type="InterPro" id="IPR011990">
    <property type="entry name" value="TPR-like_helical_dom_sf"/>
</dbReference>
<feature type="repeat" description="TPR" evidence="7">
    <location>
        <begin position="434"/>
        <end position="467"/>
    </location>
</feature>
<keyword evidence="9" id="KW-0732">Signal</keyword>
<dbReference type="AlphaFoldDB" id="A0A934RQY6"/>
<evidence type="ECO:0000256" key="9">
    <source>
        <dbReference type="SAM" id="SignalP"/>
    </source>
</evidence>
<dbReference type="Pfam" id="PF14559">
    <property type="entry name" value="TPR_19"/>
    <property type="match status" value="2"/>
</dbReference>
<dbReference type="PANTHER" id="PTHR45586:SF1">
    <property type="entry name" value="LIPOPOLYSACCHARIDE ASSEMBLY PROTEIN B"/>
    <property type="match status" value="1"/>
</dbReference>
<dbReference type="InterPro" id="IPR009056">
    <property type="entry name" value="Cyt_c-like_dom"/>
</dbReference>
<dbReference type="SUPFAM" id="SSF48452">
    <property type="entry name" value="TPR-like"/>
    <property type="match status" value="2"/>
</dbReference>
<evidence type="ECO:0000313" key="12">
    <source>
        <dbReference type="Proteomes" id="UP000617628"/>
    </source>
</evidence>
<protein>
    <submittedName>
        <fullName evidence="11">Tetratricopeptide repeat protein</fullName>
    </submittedName>
</protein>
<sequence>MKQIFALLAVSLPALPALASDLEPTFAKDIAPIIYENCVDCHNPNGVGPFSFTSYEQVRRRSQQILDVLEDGFMPPWMPAHGYGPKLKDTRSISDEEIALLRHWHGAGRPAGNLAEAPAVPIQKDGWTYGEPDLVIEMQEAYTLSAEGMDQFRNFVMPIPIGEKRYLKALEFLPESRLAVHHAVIAFDPTPASRMQDAADPLPGYESMDLGGALRPFGHLIGWTPGQVPYETYPGTSFPLTPGVDLVVQLHMLPSGKEEQIAPRIGLYFTDEPPTEMSMVIQLRANAIDIPPGEKNYEIEERFTLPITTHALGIFPHAHFLGKDMRIWIESPEGEKDWLLRIPDWDFNWQSDYRYQEPVTLPQGSEIVMRYSYDNSADNIRNPSSPPVRVTNGFNSYDEMGEVAIQVLLEKRSDWAILQESQARYDLVSTKNNPIFKYNLAQALNAQKRTEEAIEIYEDLIEETPNSVQSMLDLSQIYQQQGRANEAVELLIQASAIAPNFLEPHQRLAQHYRSANQFQQAAAALEHCLSLDPKQQSLRLQLANIYSKQEENPAKAIQVLLAGLSYHRDSASYQYRIAKEYQKFGDNSTALTYFKKAANLWKNQKSPQAADAYYNLAVSGLGRHPLPTIITFLDQAIAADPKHGFSHLMAASMKFKTGDKAAANKHINTLARLSGETVPPVLRSAEMLPFPAGTLAFAQALANANKNSDALNVISWAKQTALSRQQRELAERLSQIETAFSQSN</sequence>
<dbReference type="Gene3D" id="2.60.120.310">
    <property type="entry name" value="Copper type II, ascorbate-dependent monooxygenase, N-terminal domain"/>
    <property type="match status" value="1"/>
</dbReference>
<evidence type="ECO:0000256" key="4">
    <source>
        <dbReference type="ARBA" id="ARBA00022803"/>
    </source>
</evidence>
<dbReference type="Proteomes" id="UP000617628">
    <property type="component" value="Unassembled WGS sequence"/>
</dbReference>
<dbReference type="SUPFAM" id="SSF46626">
    <property type="entry name" value="Cytochrome c"/>
    <property type="match status" value="1"/>
</dbReference>
<dbReference type="GO" id="GO:0016715">
    <property type="term" value="F:oxidoreductase activity, acting on paired donors, with incorporation or reduction of molecular oxygen, reduced ascorbate as one donor, and incorporation of one atom of oxygen"/>
    <property type="evidence" value="ECO:0007669"/>
    <property type="project" value="InterPro"/>
</dbReference>
<dbReference type="PROSITE" id="PS51007">
    <property type="entry name" value="CYTC"/>
    <property type="match status" value="1"/>
</dbReference>
<name>A0A934RQY6_9BACT</name>
<gene>
    <name evidence="11" type="ORF">JIN87_00310</name>
</gene>
<feature type="signal peptide" evidence="9">
    <location>
        <begin position="1"/>
        <end position="19"/>
    </location>
</feature>
<feature type="repeat" description="TPR" evidence="7">
    <location>
        <begin position="502"/>
        <end position="535"/>
    </location>
</feature>
<evidence type="ECO:0000256" key="3">
    <source>
        <dbReference type="ARBA" id="ARBA00022737"/>
    </source>
</evidence>
<evidence type="ECO:0000259" key="10">
    <source>
        <dbReference type="PROSITE" id="PS51007"/>
    </source>
</evidence>
<dbReference type="Gene3D" id="1.25.40.10">
    <property type="entry name" value="Tetratricopeptide repeat domain"/>
    <property type="match status" value="2"/>
</dbReference>
<dbReference type="InterPro" id="IPR014784">
    <property type="entry name" value="Cu2_ascorb_mOase-like_C"/>
</dbReference>
<dbReference type="RefSeq" id="WP_200353498.1">
    <property type="nucleotide sequence ID" value="NZ_JAENIL010000001.1"/>
</dbReference>
<dbReference type="EMBL" id="JAENIL010000001">
    <property type="protein sequence ID" value="MBK1875282.1"/>
    <property type="molecule type" value="Genomic_DNA"/>
</dbReference>
<keyword evidence="12" id="KW-1185">Reference proteome</keyword>
<dbReference type="SUPFAM" id="SSF49742">
    <property type="entry name" value="PHM/PNGase F"/>
    <property type="match status" value="2"/>
</dbReference>
<keyword evidence="1 8" id="KW-0349">Heme</keyword>
<evidence type="ECO:0000256" key="6">
    <source>
        <dbReference type="ARBA" id="ARBA00023157"/>
    </source>
</evidence>
<dbReference type="InterPro" id="IPR036909">
    <property type="entry name" value="Cyt_c-like_dom_sf"/>
</dbReference>
<keyword evidence="6" id="KW-1015">Disulfide bond</keyword>
<feature type="chain" id="PRO_5036703662" evidence="9">
    <location>
        <begin position="20"/>
        <end position="744"/>
    </location>
</feature>
<evidence type="ECO:0000256" key="8">
    <source>
        <dbReference type="PROSITE-ProRule" id="PRU00433"/>
    </source>
</evidence>
<evidence type="ECO:0000313" key="11">
    <source>
        <dbReference type="EMBL" id="MBK1875282.1"/>
    </source>
</evidence>
<keyword evidence="2 8" id="KW-0479">Metal-binding</keyword>
<dbReference type="PANTHER" id="PTHR45586">
    <property type="entry name" value="TPR REPEAT-CONTAINING PROTEIN PA4667"/>
    <property type="match status" value="1"/>
</dbReference>
<dbReference type="Gene3D" id="2.60.120.230">
    <property type="match status" value="1"/>
</dbReference>
<evidence type="ECO:0000256" key="5">
    <source>
        <dbReference type="ARBA" id="ARBA00023004"/>
    </source>
</evidence>
<keyword evidence="3" id="KW-0677">Repeat</keyword>
<proteinExistence type="predicted"/>
<feature type="domain" description="Cytochrome c" evidence="10">
    <location>
        <begin position="17"/>
        <end position="109"/>
    </location>
</feature>
<dbReference type="PROSITE" id="PS50005">
    <property type="entry name" value="TPR"/>
    <property type="match status" value="3"/>
</dbReference>
<evidence type="ECO:0000256" key="1">
    <source>
        <dbReference type="ARBA" id="ARBA00022617"/>
    </source>
</evidence>
<dbReference type="GO" id="GO:0020037">
    <property type="term" value="F:heme binding"/>
    <property type="evidence" value="ECO:0007669"/>
    <property type="project" value="InterPro"/>
</dbReference>
<dbReference type="InterPro" id="IPR019734">
    <property type="entry name" value="TPR_rpt"/>
</dbReference>
<dbReference type="GO" id="GO:0009055">
    <property type="term" value="F:electron transfer activity"/>
    <property type="evidence" value="ECO:0007669"/>
    <property type="project" value="InterPro"/>
</dbReference>
<keyword evidence="5 8" id="KW-0408">Iron</keyword>
<accession>A0A934RQY6</accession>
<reference evidence="11" key="1">
    <citation type="submission" date="2021-01" db="EMBL/GenBank/DDBJ databases">
        <title>Modified the classification status of verrucomicrobia.</title>
        <authorList>
            <person name="Feng X."/>
        </authorList>
    </citation>
    <scope>NUCLEOTIDE SEQUENCE</scope>
    <source>
        <strain evidence="11">KCTC 13126</strain>
    </source>
</reference>
<dbReference type="SMART" id="SM00028">
    <property type="entry name" value="TPR"/>
    <property type="match status" value="4"/>
</dbReference>
<keyword evidence="4 7" id="KW-0802">TPR repeat</keyword>
<dbReference type="GO" id="GO:0005507">
    <property type="term" value="F:copper ion binding"/>
    <property type="evidence" value="ECO:0007669"/>
    <property type="project" value="InterPro"/>
</dbReference>